<keyword evidence="2" id="KW-1185">Reference proteome</keyword>
<proteinExistence type="predicted"/>
<comment type="caution">
    <text evidence="1">The sequence shown here is derived from an EMBL/GenBank/DDBJ whole genome shotgun (WGS) entry which is preliminary data.</text>
</comment>
<dbReference type="EMBL" id="JABBWE010000041">
    <property type="protein sequence ID" value="KAG1791697.1"/>
    <property type="molecule type" value="Genomic_DNA"/>
</dbReference>
<evidence type="ECO:0000313" key="2">
    <source>
        <dbReference type="Proteomes" id="UP000719766"/>
    </source>
</evidence>
<dbReference type="AlphaFoldDB" id="A0A9P7AN41"/>
<dbReference type="RefSeq" id="XP_041158462.1">
    <property type="nucleotide sequence ID" value="XM_041300325.1"/>
</dbReference>
<evidence type="ECO:0000313" key="1">
    <source>
        <dbReference type="EMBL" id="KAG1791697.1"/>
    </source>
</evidence>
<sequence>MHSLISHILDESKFQLLYDSFVKGPYIGEAVDGFYAYLRSNNIKFSRDYYAKFCSIVQSSGTAIFQTLQQDLSDRLPAQRSGNPDAVIKVWNDAMCDMHSEARIKFFNIVNSHYEVTDGTILKLNPDS</sequence>
<reference evidence="1" key="1">
    <citation type="journal article" date="2020" name="New Phytol.">
        <title>Comparative genomics reveals dynamic genome evolution in host specialist ectomycorrhizal fungi.</title>
        <authorList>
            <person name="Lofgren L.A."/>
            <person name="Nguyen N.H."/>
            <person name="Vilgalys R."/>
            <person name="Ruytinx J."/>
            <person name="Liao H.L."/>
            <person name="Branco S."/>
            <person name="Kuo A."/>
            <person name="LaButti K."/>
            <person name="Lipzen A."/>
            <person name="Andreopoulos W."/>
            <person name="Pangilinan J."/>
            <person name="Riley R."/>
            <person name="Hundley H."/>
            <person name="Na H."/>
            <person name="Barry K."/>
            <person name="Grigoriev I.V."/>
            <person name="Stajich J.E."/>
            <person name="Kennedy P.G."/>
        </authorList>
    </citation>
    <scope>NUCLEOTIDE SEQUENCE</scope>
    <source>
        <strain evidence="1">S12</strain>
    </source>
</reference>
<dbReference type="Proteomes" id="UP000719766">
    <property type="component" value="Unassembled WGS sequence"/>
</dbReference>
<protein>
    <submittedName>
        <fullName evidence="1">Uncharacterized protein</fullName>
    </submittedName>
</protein>
<dbReference type="GeneID" id="64594089"/>
<organism evidence="1 2">
    <name type="scientific">Suillus plorans</name>
    <dbReference type="NCBI Taxonomy" id="116603"/>
    <lineage>
        <taxon>Eukaryota</taxon>
        <taxon>Fungi</taxon>
        <taxon>Dikarya</taxon>
        <taxon>Basidiomycota</taxon>
        <taxon>Agaricomycotina</taxon>
        <taxon>Agaricomycetes</taxon>
        <taxon>Agaricomycetidae</taxon>
        <taxon>Boletales</taxon>
        <taxon>Suillineae</taxon>
        <taxon>Suillaceae</taxon>
        <taxon>Suillus</taxon>
    </lineage>
</organism>
<accession>A0A9P7AN41</accession>
<gene>
    <name evidence="1" type="ORF">HD556DRAFT_1309762</name>
</gene>
<name>A0A9P7AN41_9AGAM</name>
<dbReference type="OrthoDB" id="2692380at2759"/>